<evidence type="ECO:0000313" key="3">
    <source>
        <dbReference type="Proteomes" id="UP000183529"/>
    </source>
</evidence>
<gene>
    <name evidence="2" type="ORF">SAMN05216550_110180</name>
</gene>
<evidence type="ECO:0000313" key="2">
    <source>
        <dbReference type="EMBL" id="SEJ90625.1"/>
    </source>
</evidence>
<dbReference type="Pfam" id="PF06094">
    <property type="entry name" value="GGACT"/>
    <property type="match status" value="1"/>
</dbReference>
<organism evidence="2 3">
    <name type="scientific">Paraburkholderia tropica</name>
    <dbReference type="NCBI Taxonomy" id="92647"/>
    <lineage>
        <taxon>Bacteria</taxon>
        <taxon>Pseudomonadati</taxon>
        <taxon>Pseudomonadota</taxon>
        <taxon>Betaproteobacteria</taxon>
        <taxon>Burkholderiales</taxon>
        <taxon>Burkholderiaceae</taxon>
        <taxon>Paraburkholderia</taxon>
    </lineage>
</organism>
<sequence length="142" mass="15457">MKYVFVYGTLRAGEINDINLAADRHAIARPRHLGLTSLSGRLFDFGTYPGMVAGTHDDAAIQADQPARVVGDVYEIDDALLAVLDEIEQVYPGVDGLFVSKAVSLEVQGERVDCLYYPVAPGAVAGRPEITSGDWVEHRRAR</sequence>
<reference evidence="2 3" key="1">
    <citation type="submission" date="2016-10" db="EMBL/GenBank/DDBJ databases">
        <authorList>
            <person name="Varghese N."/>
            <person name="Submissions S."/>
        </authorList>
    </citation>
    <scope>NUCLEOTIDE SEQUENCE [LARGE SCALE GENOMIC DNA]</scope>
    <source>
        <strain evidence="2 3">LMG 22274</strain>
    </source>
</reference>
<comment type="caution">
    <text evidence="2">The sequence shown here is derived from an EMBL/GenBank/DDBJ whole genome shotgun (WGS) entry which is preliminary data.</text>
</comment>
<name>A0AAQ1JV80_9BURK</name>
<dbReference type="EMBL" id="FNZM01000010">
    <property type="protein sequence ID" value="SEJ90625.1"/>
    <property type="molecule type" value="Genomic_DNA"/>
</dbReference>
<dbReference type="SUPFAM" id="SSF110857">
    <property type="entry name" value="Gamma-glutamyl cyclotransferase-like"/>
    <property type="match status" value="1"/>
</dbReference>
<dbReference type="CDD" id="cd06661">
    <property type="entry name" value="GGCT_like"/>
    <property type="match status" value="1"/>
</dbReference>
<dbReference type="Gene3D" id="3.10.490.10">
    <property type="entry name" value="Gamma-glutamyl cyclotransferase-like"/>
    <property type="match status" value="1"/>
</dbReference>
<protein>
    <submittedName>
        <fullName evidence="2">Uncharacterized conserved protein YtfP, gamma-glutamylcyclotransferase (GGCT)/AIG2-like family</fullName>
    </submittedName>
</protein>
<dbReference type="InterPro" id="IPR036568">
    <property type="entry name" value="GGCT-like_sf"/>
</dbReference>
<dbReference type="AlphaFoldDB" id="A0AAQ1JV80"/>
<dbReference type="InterPro" id="IPR009288">
    <property type="entry name" value="AIG2-like_dom"/>
</dbReference>
<feature type="domain" description="Gamma-glutamylcyclotransferase AIG2-like" evidence="1">
    <location>
        <begin position="4"/>
        <end position="136"/>
    </location>
</feature>
<accession>A0AAQ1JV80</accession>
<proteinExistence type="predicted"/>
<dbReference type="Proteomes" id="UP000183529">
    <property type="component" value="Unassembled WGS sequence"/>
</dbReference>
<dbReference type="InterPro" id="IPR013024">
    <property type="entry name" value="GGCT-like"/>
</dbReference>
<dbReference type="RefSeq" id="WP_074984476.1">
    <property type="nucleotide sequence ID" value="NZ_CADFGN010000010.1"/>
</dbReference>
<evidence type="ECO:0000259" key="1">
    <source>
        <dbReference type="Pfam" id="PF06094"/>
    </source>
</evidence>